<name>A0ABR3EJK3_9AGAR</name>
<evidence type="ECO:0000313" key="1">
    <source>
        <dbReference type="EMBL" id="KAL0563026.1"/>
    </source>
</evidence>
<sequence>ELVFDCLEPVPMAVLTTLEKHHPHSHLYIHNWTRKSCDTKVGDPIEELLARSSCLRGIQAVFEISNYQPMDLNEAALERIIARAPNIESASMKVRFSDDWSCSLKMTRADYGEQQKERARFDMKGHERRVFKRLGWSYMRPDSIALLEKIAVLSELKALDGGLFYYVGFRHAIEHATFQGLAELSFTIPESEPAEDGDVSRSKRQSTVMSFLRSLRPLESLSITRYTDFIDVLSLLQHHGTALRSLTLHEVEVPSHIRPVLTVASLNHICTHATNLELLTIDINRTVNTKVENRVYEALSSFRPRLTKLMLCYDLGLGALRNAPNNCGLSPSPAHEDPTSAFAKEVWESLTRGSSPSGLRFLTLVFGEQRARDMSPGFPDRWVDYEGYAWRKYEVARKSEMDGEVFIKRHWDVTDAQKESELRLSWEMEATLPEMLYGSRGSHSDLLPC</sequence>
<dbReference type="InterPro" id="IPR032675">
    <property type="entry name" value="LRR_dom_sf"/>
</dbReference>
<organism evidence="1 2">
    <name type="scientific">Marasmius crinis-equi</name>
    <dbReference type="NCBI Taxonomy" id="585013"/>
    <lineage>
        <taxon>Eukaryota</taxon>
        <taxon>Fungi</taxon>
        <taxon>Dikarya</taxon>
        <taxon>Basidiomycota</taxon>
        <taxon>Agaricomycotina</taxon>
        <taxon>Agaricomycetes</taxon>
        <taxon>Agaricomycetidae</taxon>
        <taxon>Agaricales</taxon>
        <taxon>Marasmiineae</taxon>
        <taxon>Marasmiaceae</taxon>
        <taxon>Marasmius</taxon>
    </lineage>
</organism>
<comment type="caution">
    <text evidence="1">The sequence shown here is derived from an EMBL/GenBank/DDBJ whole genome shotgun (WGS) entry which is preliminary data.</text>
</comment>
<protein>
    <submittedName>
        <fullName evidence="1">Uncharacterized protein</fullName>
    </submittedName>
</protein>
<proteinExistence type="predicted"/>
<gene>
    <name evidence="1" type="ORF">V5O48_019052</name>
</gene>
<evidence type="ECO:0000313" key="2">
    <source>
        <dbReference type="Proteomes" id="UP001465976"/>
    </source>
</evidence>
<accession>A0ABR3EJK3</accession>
<dbReference type="EMBL" id="JBAHYK010004051">
    <property type="protein sequence ID" value="KAL0563026.1"/>
    <property type="molecule type" value="Genomic_DNA"/>
</dbReference>
<feature type="non-terminal residue" evidence="1">
    <location>
        <position position="1"/>
    </location>
</feature>
<dbReference type="Proteomes" id="UP001465976">
    <property type="component" value="Unassembled WGS sequence"/>
</dbReference>
<keyword evidence="2" id="KW-1185">Reference proteome</keyword>
<dbReference type="Gene3D" id="3.80.10.10">
    <property type="entry name" value="Ribonuclease Inhibitor"/>
    <property type="match status" value="1"/>
</dbReference>
<reference evidence="1 2" key="1">
    <citation type="submission" date="2024-02" db="EMBL/GenBank/DDBJ databases">
        <title>A draft genome for the cacao thread blight pathogen Marasmius crinis-equi.</title>
        <authorList>
            <person name="Cohen S.P."/>
            <person name="Baruah I.K."/>
            <person name="Amoako-Attah I."/>
            <person name="Bukari Y."/>
            <person name="Meinhardt L.W."/>
            <person name="Bailey B.A."/>
        </authorList>
    </citation>
    <scope>NUCLEOTIDE SEQUENCE [LARGE SCALE GENOMIC DNA]</scope>
    <source>
        <strain evidence="1 2">GH-76</strain>
    </source>
</reference>